<dbReference type="AlphaFoldDB" id="A0A158D5B0"/>
<organism evidence="1 2">
    <name type="scientific">Caballeronia catudaia</name>
    <dbReference type="NCBI Taxonomy" id="1777136"/>
    <lineage>
        <taxon>Bacteria</taxon>
        <taxon>Pseudomonadati</taxon>
        <taxon>Pseudomonadota</taxon>
        <taxon>Betaproteobacteria</taxon>
        <taxon>Burkholderiales</taxon>
        <taxon>Burkholderiaceae</taxon>
        <taxon>Caballeronia</taxon>
    </lineage>
</organism>
<gene>
    <name evidence="1" type="ORF">AWB75_06209</name>
</gene>
<dbReference type="EMBL" id="FCOF02000050">
    <property type="protein sequence ID" value="SAK89701.1"/>
    <property type="molecule type" value="Genomic_DNA"/>
</dbReference>
<proteinExistence type="predicted"/>
<accession>A0A158D5B0</accession>
<dbReference type="InterPro" id="IPR037883">
    <property type="entry name" value="Knr4/Smi1-like_sf"/>
</dbReference>
<name>A0A158D5B0_9BURK</name>
<evidence type="ECO:0008006" key="3">
    <source>
        <dbReference type="Google" id="ProtNLM"/>
    </source>
</evidence>
<dbReference type="SUPFAM" id="SSF160631">
    <property type="entry name" value="SMI1/KNR4-like"/>
    <property type="match status" value="1"/>
</dbReference>
<dbReference type="OrthoDB" id="8087874at2"/>
<dbReference type="RefSeq" id="WP_143746556.1">
    <property type="nucleotide sequence ID" value="NZ_FCOF02000050.1"/>
</dbReference>
<reference evidence="1" key="1">
    <citation type="submission" date="2016-01" db="EMBL/GenBank/DDBJ databases">
        <authorList>
            <person name="Peeters C."/>
        </authorList>
    </citation>
    <scope>NUCLEOTIDE SEQUENCE [LARGE SCALE GENOMIC DNA]</scope>
    <source>
        <strain evidence="1">LMG 29318</strain>
    </source>
</reference>
<sequence>MDAARMEDLVQRLHESFNEFSASTGVSPGSVPYPAADAAALAAFDATHADWPPSYRTFLSLHNGWEGFELVFTLIGADGEHTKKALKDIDKTLRIFDEKWAARFGPPTPEKIAEFEAGADLSRNMELDAGVYLPHMMVFGTDFAGSLYYFVNDGRGGAHQARELRVIERDVYGEIIRVCGDFPAFLQDTLEFRRSLID</sequence>
<evidence type="ECO:0000313" key="2">
    <source>
        <dbReference type="Proteomes" id="UP000054870"/>
    </source>
</evidence>
<keyword evidence="2" id="KW-1185">Reference proteome</keyword>
<evidence type="ECO:0000313" key="1">
    <source>
        <dbReference type="EMBL" id="SAK89701.1"/>
    </source>
</evidence>
<dbReference type="Proteomes" id="UP000054870">
    <property type="component" value="Unassembled WGS sequence"/>
</dbReference>
<comment type="caution">
    <text evidence="1">The sequence shown here is derived from an EMBL/GenBank/DDBJ whole genome shotgun (WGS) entry which is preliminary data.</text>
</comment>
<protein>
    <recommendedName>
        <fullName evidence="3">Knr4/Smi1-like domain-containing protein</fullName>
    </recommendedName>
</protein>